<comment type="caution">
    <text evidence="13">The sequence shown here is derived from an EMBL/GenBank/DDBJ whole genome shotgun (WGS) entry which is preliminary data.</text>
</comment>
<keyword evidence="7" id="KW-0915">Sodium</keyword>
<evidence type="ECO:0000313" key="15">
    <source>
        <dbReference type="Proteomes" id="UP000260841"/>
    </source>
</evidence>
<keyword evidence="10" id="KW-0739">Sodium transport</keyword>
<dbReference type="PROSITE" id="PS50283">
    <property type="entry name" value="NA_SOLUT_SYMP_3"/>
    <property type="match status" value="1"/>
</dbReference>
<name>A0A3E5ES23_9FIRM</name>
<reference evidence="15 16" key="1">
    <citation type="submission" date="2018-08" db="EMBL/GenBank/DDBJ databases">
        <title>A genome reference for cultivated species of the human gut microbiota.</title>
        <authorList>
            <person name="Zou Y."/>
            <person name="Xue W."/>
            <person name="Luo G."/>
        </authorList>
    </citation>
    <scope>NUCLEOTIDE SEQUENCE [LARGE SCALE GENOMIC DNA]</scope>
    <source>
        <strain evidence="14 16">AF31-13BH</strain>
        <strain evidence="13 15">OM03-2</strain>
    </source>
</reference>
<dbReference type="RefSeq" id="WP_117606366.1">
    <property type="nucleotide sequence ID" value="NZ_QRQQ01000009.1"/>
</dbReference>
<dbReference type="Gene3D" id="1.20.1730.10">
    <property type="entry name" value="Sodium/glucose cotransporter"/>
    <property type="match status" value="1"/>
</dbReference>
<feature type="transmembrane region" description="Helical" evidence="12">
    <location>
        <begin position="270"/>
        <end position="295"/>
    </location>
</feature>
<dbReference type="EMBL" id="QSVB01000006">
    <property type="protein sequence ID" value="RGN91487.1"/>
    <property type="molecule type" value="Genomic_DNA"/>
</dbReference>
<dbReference type="Proteomes" id="UP000285652">
    <property type="component" value="Unassembled WGS sequence"/>
</dbReference>
<feature type="transmembrane region" description="Helical" evidence="12">
    <location>
        <begin position="43"/>
        <end position="63"/>
    </location>
</feature>
<evidence type="ECO:0000256" key="1">
    <source>
        <dbReference type="ARBA" id="ARBA00004651"/>
    </source>
</evidence>
<evidence type="ECO:0000256" key="6">
    <source>
        <dbReference type="ARBA" id="ARBA00022989"/>
    </source>
</evidence>
<dbReference type="PANTHER" id="PTHR42985">
    <property type="entry name" value="SODIUM-COUPLED MONOCARBOXYLATE TRANSPORTER"/>
    <property type="match status" value="1"/>
</dbReference>
<dbReference type="AlphaFoldDB" id="A0A3E5ES23"/>
<dbReference type="GO" id="GO:0006814">
    <property type="term" value="P:sodium ion transport"/>
    <property type="evidence" value="ECO:0007669"/>
    <property type="project" value="UniProtKB-KW"/>
</dbReference>
<dbReference type="InterPro" id="IPR051163">
    <property type="entry name" value="Sodium:Solute_Symporter_SSF"/>
</dbReference>
<feature type="transmembrane region" description="Helical" evidence="12">
    <location>
        <begin position="397"/>
        <end position="415"/>
    </location>
</feature>
<evidence type="ECO:0000256" key="2">
    <source>
        <dbReference type="ARBA" id="ARBA00006434"/>
    </source>
</evidence>
<dbReference type="GO" id="GO:0015293">
    <property type="term" value="F:symporter activity"/>
    <property type="evidence" value="ECO:0007669"/>
    <property type="project" value="TreeGrafter"/>
</dbReference>
<keyword evidence="9 12" id="KW-0472">Membrane</keyword>
<feature type="transmembrane region" description="Helical" evidence="12">
    <location>
        <begin position="180"/>
        <end position="197"/>
    </location>
</feature>
<evidence type="ECO:0000256" key="7">
    <source>
        <dbReference type="ARBA" id="ARBA00023053"/>
    </source>
</evidence>
<evidence type="ECO:0000313" key="13">
    <source>
        <dbReference type="EMBL" id="RGN91487.1"/>
    </source>
</evidence>
<evidence type="ECO:0000256" key="12">
    <source>
        <dbReference type="SAM" id="Phobius"/>
    </source>
</evidence>
<comment type="similarity">
    <text evidence="2 11">Belongs to the sodium:solute symporter (SSF) (TC 2.A.21) family.</text>
</comment>
<evidence type="ECO:0000256" key="5">
    <source>
        <dbReference type="ARBA" id="ARBA00022692"/>
    </source>
</evidence>
<evidence type="ECO:0000313" key="14">
    <source>
        <dbReference type="EMBL" id="RHN15171.1"/>
    </source>
</evidence>
<proteinExistence type="inferred from homology"/>
<protein>
    <submittedName>
        <fullName evidence="13">Sodium:solute symporter</fullName>
    </submittedName>
</protein>
<dbReference type="InterPro" id="IPR038377">
    <property type="entry name" value="Na/Glc_symporter_sf"/>
</dbReference>
<evidence type="ECO:0000256" key="4">
    <source>
        <dbReference type="ARBA" id="ARBA00022475"/>
    </source>
</evidence>
<dbReference type="PRINTS" id="PR00173">
    <property type="entry name" value="EDTRNSPORT"/>
</dbReference>
<dbReference type="Pfam" id="PF00474">
    <property type="entry name" value="SSF"/>
    <property type="match status" value="1"/>
</dbReference>
<comment type="subcellular location">
    <subcellularLocation>
        <location evidence="1">Cell membrane</location>
        <topology evidence="1">Multi-pass membrane protein</topology>
    </subcellularLocation>
</comment>
<feature type="transmembrane region" description="Helical" evidence="12">
    <location>
        <begin position="118"/>
        <end position="143"/>
    </location>
</feature>
<organism evidence="13 15">
    <name type="scientific">Dorea formicigenerans</name>
    <dbReference type="NCBI Taxonomy" id="39486"/>
    <lineage>
        <taxon>Bacteria</taxon>
        <taxon>Bacillati</taxon>
        <taxon>Bacillota</taxon>
        <taxon>Clostridia</taxon>
        <taxon>Lachnospirales</taxon>
        <taxon>Lachnospiraceae</taxon>
        <taxon>Dorea</taxon>
    </lineage>
</organism>
<dbReference type="NCBIfam" id="TIGR00813">
    <property type="entry name" value="sss"/>
    <property type="match status" value="1"/>
</dbReference>
<evidence type="ECO:0000256" key="8">
    <source>
        <dbReference type="ARBA" id="ARBA00023065"/>
    </source>
</evidence>
<dbReference type="PANTHER" id="PTHR42985:SF47">
    <property type="entry name" value="INTEGRAL MEMBRANE TRANSPORT PROTEIN"/>
    <property type="match status" value="1"/>
</dbReference>
<feature type="transmembrane region" description="Helical" evidence="12">
    <location>
        <begin position="445"/>
        <end position="467"/>
    </location>
</feature>
<evidence type="ECO:0000256" key="9">
    <source>
        <dbReference type="ARBA" id="ARBA00023136"/>
    </source>
</evidence>
<accession>A0A3E5ES23</accession>
<evidence type="ECO:0000256" key="11">
    <source>
        <dbReference type="RuleBase" id="RU362091"/>
    </source>
</evidence>
<evidence type="ECO:0000256" key="10">
    <source>
        <dbReference type="ARBA" id="ARBA00023201"/>
    </source>
</evidence>
<evidence type="ECO:0000313" key="16">
    <source>
        <dbReference type="Proteomes" id="UP000285652"/>
    </source>
</evidence>
<keyword evidence="3" id="KW-0813">Transport</keyword>
<evidence type="ECO:0000256" key="3">
    <source>
        <dbReference type="ARBA" id="ARBA00022448"/>
    </source>
</evidence>
<feature type="transmembrane region" description="Helical" evidence="12">
    <location>
        <begin position="422"/>
        <end position="439"/>
    </location>
</feature>
<dbReference type="GO" id="GO:0005886">
    <property type="term" value="C:plasma membrane"/>
    <property type="evidence" value="ECO:0007669"/>
    <property type="project" value="UniProtKB-SubCell"/>
</dbReference>
<feature type="transmembrane region" description="Helical" evidence="12">
    <location>
        <begin position="360"/>
        <end position="385"/>
    </location>
</feature>
<keyword evidence="5 12" id="KW-0812">Transmembrane</keyword>
<sequence length="525" mass="57834">MVSAIDITIVIVYLLIMLGVGYLSGKNNKTQDDYFLAGHSMPWIPVALSVAATMISANGFIGGPGWAYTSGMAPVMVNITVPLAVCFALSITTPVFYRMKVTSVYEYMGKRMGKYTRALTILQFFINSIIQISSMIYIPVLIFQKITGISFYVLVPFVVITALLYTLMGGIKAVIWTDSIQMVVVIGSVILIMYMAVKGCGLSLLDTLSVAKESGRLNTLDFSLDITKENTFWASLIGGSVMWIRYFCFDQSQVQRVLTSKSLKSAKNSFVVSVFVMNIVYYVMLLLGAILFVFYGGKEFATSNEIMITFIIEQMPIGIIGIIIAGIFAAAMSSVDSLFNSMTAVFTKDIYEPCVKKEASLKVTMIITGCIGVIMTIVIFVAFNGSVKSILDLVGSYISYFAGPAAGAFILAMFTKKANDKGTAVGVIIGFVLGWIIAIKFQVNWLWNPMIGAIITFVFGYILSLLWKQDSNEEQAEKYTALGIRNQVLANESDKGDVPFSFGCRELIVLVFFIMQYVFLYCVQH</sequence>
<gene>
    <name evidence="14" type="ORF">DWZ24_10595</name>
    <name evidence="13" type="ORF">DXB36_07045</name>
</gene>
<feature type="transmembrane region" description="Helical" evidence="12">
    <location>
        <begin position="149"/>
        <end position="168"/>
    </location>
</feature>
<dbReference type="Proteomes" id="UP000260841">
    <property type="component" value="Unassembled WGS sequence"/>
</dbReference>
<feature type="transmembrane region" description="Helical" evidence="12">
    <location>
        <begin position="231"/>
        <end position="249"/>
    </location>
</feature>
<feature type="transmembrane region" description="Helical" evidence="12">
    <location>
        <begin position="315"/>
        <end position="339"/>
    </location>
</feature>
<dbReference type="InterPro" id="IPR001734">
    <property type="entry name" value="Na/solute_symporter"/>
</dbReference>
<keyword evidence="4" id="KW-1003">Cell membrane</keyword>
<keyword evidence="6 12" id="KW-1133">Transmembrane helix</keyword>
<dbReference type="EMBL" id="QRQQ01000009">
    <property type="protein sequence ID" value="RHN15171.1"/>
    <property type="molecule type" value="Genomic_DNA"/>
</dbReference>
<feature type="transmembrane region" description="Helical" evidence="12">
    <location>
        <begin position="6"/>
        <end position="23"/>
    </location>
</feature>
<feature type="transmembrane region" description="Helical" evidence="12">
    <location>
        <begin position="75"/>
        <end position="97"/>
    </location>
</feature>
<keyword evidence="8" id="KW-0406">Ion transport</keyword>